<keyword evidence="3" id="KW-1185">Reference proteome</keyword>
<organism evidence="2 3">
    <name type="scientific">Photobacterium frigidiphilum</name>
    <dbReference type="NCBI Taxonomy" id="264736"/>
    <lineage>
        <taxon>Bacteria</taxon>
        <taxon>Pseudomonadati</taxon>
        <taxon>Pseudomonadota</taxon>
        <taxon>Gammaproteobacteria</taxon>
        <taxon>Vibrionales</taxon>
        <taxon>Vibrionaceae</taxon>
        <taxon>Photobacterium</taxon>
    </lineage>
</organism>
<dbReference type="EMBL" id="PYMJ01000018">
    <property type="protein sequence ID" value="PSU46915.1"/>
    <property type="molecule type" value="Genomic_DNA"/>
</dbReference>
<evidence type="ECO:0008006" key="4">
    <source>
        <dbReference type="Google" id="ProtNLM"/>
    </source>
</evidence>
<dbReference type="RefSeq" id="WP_107243811.1">
    <property type="nucleotide sequence ID" value="NZ_PYMJ01000018.1"/>
</dbReference>
<accession>A0A2T3JDE9</accession>
<dbReference type="AlphaFoldDB" id="A0A2T3JDE9"/>
<proteinExistence type="predicted"/>
<gene>
    <name evidence="2" type="ORF">C9J12_17050</name>
</gene>
<dbReference type="OrthoDB" id="5827160at2"/>
<evidence type="ECO:0000313" key="2">
    <source>
        <dbReference type="EMBL" id="PSU46915.1"/>
    </source>
</evidence>
<protein>
    <recommendedName>
        <fullName evidence="4">DUF4382 domain-containing protein</fullName>
    </recommendedName>
</protein>
<comment type="caution">
    <text evidence="2">The sequence shown here is derived from an EMBL/GenBank/DDBJ whole genome shotgun (WGS) entry which is preliminary data.</text>
</comment>
<reference evidence="2 3" key="1">
    <citation type="submission" date="2018-01" db="EMBL/GenBank/DDBJ databases">
        <title>Whole genome sequencing of Histamine producing bacteria.</title>
        <authorList>
            <person name="Butler K."/>
        </authorList>
    </citation>
    <scope>NUCLEOTIDE SEQUENCE [LARGE SCALE GENOMIC DNA]</scope>
    <source>
        <strain evidence="2 3">JCM 12947</strain>
    </source>
</reference>
<name>A0A2T3JDE9_9GAMM</name>
<feature type="signal peptide" evidence="1">
    <location>
        <begin position="1"/>
        <end position="22"/>
    </location>
</feature>
<evidence type="ECO:0000256" key="1">
    <source>
        <dbReference type="SAM" id="SignalP"/>
    </source>
</evidence>
<dbReference type="PROSITE" id="PS51257">
    <property type="entry name" value="PROKAR_LIPOPROTEIN"/>
    <property type="match status" value="1"/>
</dbReference>
<feature type="chain" id="PRO_5015432249" description="DUF4382 domain-containing protein" evidence="1">
    <location>
        <begin position="23"/>
        <end position="222"/>
    </location>
</feature>
<keyword evidence="1" id="KW-0732">Signal</keyword>
<evidence type="ECO:0000313" key="3">
    <source>
        <dbReference type="Proteomes" id="UP000240987"/>
    </source>
</evidence>
<dbReference type="Proteomes" id="UP000240987">
    <property type="component" value="Unassembled WGS sequence"/>
</dbReference>
<sequence>MRYLFIYFCSLMLLGCSSGLKVSIPDKYTDTQNQSIGFLVGTLGATTVWPSTGETLVTTLHIREVSTRSSILMSDDDIENEVITLTNENQHFDFKNEKEIGQLFTLPLPVGEYEIFQVTIKGSNGNQTFTQKTDEDLSLKFEITAANASYIGEFIAKSRVAESQLWNLKFPSGYGYFLHGYNKARDEVLFYELNPQLTGIQFDVKTLATIKNRLIYTKINKS</sequence>